<dbReference type="Proteomes" id="UP000823388">
    <property type="component" value="Chromosome 5K"/>
</dbReference>
<gene>
    <name evidence="2" type="ORF">PVAP13_5KG248807</name>
</gene>
<sequence length="148" mass="15931">MSALALPPATTSPATPPTPARTILTSPPFSPPPHLTGSISNNCPLSVTNPFGARCTRRWTSRYRSTRSSSPGSSFPGSHLAPNFDSFLGKPVCILTECCSKKYYYLICLASLDHRRHLPDGLWPAVCICLAPAAESVQYPLHSTPIHA</sequence>
<protein>
    <submittedName>
        <fullName evidence="2">Uncharacterized protein</fullName>
    </submittedName>
</protein>
<dbReference type="EMBL" id="CM029045">
    <property type="protein sequence ID" value="KAG2597788.1"/>
    <property type="molecule type" value="Genomic_DNA"/>
</dbReference>
<evidence type="ECO:0000313" key="2">
    <source>
        <dbReference type="EMBL" id="KAG2597788.1"/>
    </source>
</evidence>
<feature type="compositionally biased region" description="Low complexity" evidence="1">
    <location>
        <begin position="1"/>
        <end position="13"/>
    </location>
</feature>
<feature type="region of interest" description="Disordered" evidence="1">
    <location>
        <begin position="1"/>
        <end position="27"/>
    </location>
</feature>
<dbReference type="AlphaFoldDB" id="A0A8T0SL78"/>
<comment type="caution">
    <text evidence="2">The sequence shown here is derived from an EMBL/GenBank/DDBJ whole genome shotgun (WGS) entry which is preliminary data.</text>
</comment>
<evidence type="ECO:0000256" key="1">
    <source>
        <dbReference type="SAM" id="MobiDB-lite"/>
    </source>
</evidence>
<name>A0A8T0SL78_PANVG</name>
<keyword evidence="3" id="KW-1185">Reference proteome</keyword>
<proteinExistence type="predicted"/>
<accession>A0A8T0SL78</accession>
<reference evidence="2" key="1">
    <citation type="submission" date="2020-05" db="EMBL/GenBank/DDBJ databases">
        <title>WGS assembly of Panicum virgatum.</title>
        <authorList>
            <person name="Lovell J.T."/>
            <person name="Jenkins J."/>
            <person name="Shu S."/>
            <person name="Juenger T.E."/>
            <person name="Schmutz J."/>
        </authorList>
    </citation>
    <scope>NUCLEOTIDE SEQUENCE</scope>
    <source>
        <strain evidence="2">AP13</strain>
    </source>
</reference>
<organism evidence="2 3">
    <name type="scientific">Panicum virgatum</name>
    <name type="common">Blackwell switchgrass</name>
    <dbReference type="NCBI Taxonomy" id="38727"/>
    <lineage>
        <taxon>Eukaryota</taxon>
        <taxon>Viridiplantae</taxon>
        <taxon>Streptophyta</taxon>
        <taxon>Embryophyta</taxon>
        <taxon>Tracheophyta</taxon>
        <taxon>Spermatophyta</taxon>
        <taxon>Magnoliopsida</taxon>
        <taxon>Liliopsida</taxon>
        <taxon>Poales</taxon>
        <taxon>Poaceae</taxon>
        <taxon>PACMAD clade</taxon>
        <taxon>Panicoideae</taxon>
        <taxon>Panicodae</taxon>
        <taxon>Paniceae</taxon>
        <taxon>Panicinae</taxon>
        <taxon>Panicum</taxon>
        <taxon>Panicum sect. Hiantes</taxon>
    </lineage>
</organism>
<evidence type="ECO:0000313" key="3">
    <source>
        <dbReference type="Proteomes" id="UP000823388"/>
    </source>
</evidence>